<gene>
    <name evidence="1" type="ORF">DL237_18945</name>
</gene>
<organism evidence="1 2">
    <name type="scientific">Pseudooceanicola sediminis</name>
    <dbReference type="NCBI Taxonomy" id="2211117"/>
    <lineage>
        <taxon>Bacteria</taxon>
        <taxon>Pseudomonadati</taxon>
        <taxon>Pseudomonadota</taxon>
        <taxon>Alphaproteobacteria</taxon>
        <taxon>Rhodobacterales</taxon>
        <taxon>Paracoccaceae</taxon>
        <taxon>Pseudooceanicola</taxon>
    </lineage>
</organism>
<dbReference type="InterPro" id="IPR007523">
    <property type="entry name" value="NDUFAF3/AAMDC"/>
</dbReference>
<keyword evidence="2" id="KW-1185">Reference proteome</keyword>
<dbReference type="OrthoDB" id="7351393at2"/>
<reference evidence="1 2" key="1">
    <citation type="submission" date="2018-08" db="EMBL/GenBank/DDBJ databases">
        <title>Pseudooceanicola sediminis CY03 in the family Rhodobacteracea.</title>
        <authorList>
            <person name="Zhang Y.-J."/>
        </authorList>
    </citation>
    <scope>NUCLEOTIDE SEQUENCE [LARGE SCALE GENOMIC DNA]</scope>
    <source>
        <strain evidence="1 2">CY03</strain>
    </source>
</reference>
<evidence type="ECO:0008006" key="3">
    <source>
        <dbReference type="Google" id="ProtNLM"/>
    </source>
</evidence>
<evidence type="ECO:0000313" key="1">
    <source>
        <dbReference type="EMBL" id="RII37086.1"/>
    </source>
</evidence>
<dbReference type="CDD" id="cd00248">
    <property type="entry name" value="Mth938-like"/>
    <property type="match status" value="1"/>
</dbReference>
<dbReference type="PANTHER" id="PTHR21192">
    <property type="entry name" value="NUCLEAR PROTEIN E3-3"/>
    <property type="match status" value="1"/>
</dbReference>
<dbReference type="EMBL" id="QWJJ01000022">
    <property type="protein sequence ID" value="RII37086.1"/>
    <property type="molecule type" value="Genomic_DNA"/>
</dbReference>
<comment type="caution">
    <text evidence="1">The sequence shown here is derived from an EMBL/GenBank/DDBJ whole genome shotgun (WGS) entry which is preliminary data.</text>
</comment>
<dbReference type="SUPFAM" id="SSF64076">
    <property type="entry name" value="MTH938-like"/>
    <property type="match status" value="1"/>
</dbReference>
<dbReference type="AlphaFoldDB" id="A0A399J2B3"/>
<name>A0A399J2B3_9RHOB</name>
<accession>A0A399J2B3</accession>
<proteinExistence type="predicted"/>
<dbReference type="Pfam" id="PF04430">
    <property type="entry name" value="DUF498"/>
    <property type="match status" value="1"/>
</dbReference>
<dbReference type="InterPro" id="IPR036748">
    <property type="entry name" value="MTH938-like_sf"/>
</dbReference>
<dbReference type="PANTHER" id="PTHR21192:SF2">
    <property type="entry name" value="NADH DEHYDROGENASE [UBIQUINONE] 1 ALPHA SUBCOMPLEX ASSEMBLY FACTOR 3"/>
    <property type="match status" value="1"/>
</dbReference>
<dbReference type="Gene3D" id="3.40.1230.10">
    <property type="entry name" value="MTH938-like"/>
    <property type="match status" value="1"/>
</dbReference>
<sequence>MRLNEIDYGNARPIEGYGPGFFRIGSDVHHGAVLVTADAAEPWGGYEDLETALTLSGHVDVLFVGTGQTMTAIPKALRDRLEAAGIGVEPMATDAACRTFNVLLSEGRRVAAALLPV</sequence>
<evidence type="ECO:0000313" key="2">
    <source>
        <dbReference type="Proteomes" id="UP000265848"/>
    </source>
</evidence>
<dbReference type="Proteomes" id="UP000265848">
    <property type="component" value="Unassembled WGS sequence"/>
</dbReference>
<dbReference type="RefSeq" id="WP_119400621.1">
    <property type="nucleotide sequence ID" value="NZ_QWJJ01000022.1"/>
</dbReference>
<protein>
    <recommendedName>
        <fullName evidence="3">Mth938-like domain-containing protein</fullName>
    </recommendedName>
</protein>